<evidence type="ECO:0000313" key="2">
    <source>
        <dbReference type="Proteomes" id="UP000499080"/>
    </source>
</evidence>
<comment type="caution">
    <text evidence="1">The sequence shown here is derived from an EMBL/GenBank/DDBJ whole genome shotgun (WGS) entry which is preliminary data.</text>
</comment>
<name>A0A4Y2TMP6_ARAVE</name>
<dbReference type="EMBL" id="BGPR01029092">
    <property type="protein sequence ID" value="GBO00660.1"/>
    <property type="molecule type" value="Genomic_DNA"/>
</dbReference>
<dbReference type="AlphaFoldDB" id="A0A4Y2TMP6"/>
<reference evidence="1 2" key="1">
    <citation type="journal article" date="2019" name="Sci. Rep.">
        <title>Orb-weaving spider Araneus ventricosus genome elucidates the spidroin gene catalogue.</title>
        <authorList>
            <person name="Kono N."/>
            <person name="Nakamura H."/>
            <person name="Ohtoshi R."/>
            <person name="Moran D.A.P."/>
            <person name="Shinohara A."/>
            <person name="Yoshida Y."/>
            <person name="Fujiwara M."/>
            <person name="Mori M."/>
            <person name="Tomita M."/>
            <person name="Arakawa K."/>
        </authorList>
    </citation>
    <scope>NUCLEOTIDE SEQUENCE [LARGE SCALE GENOMIC DNA]</scope>
</reference>
<gene>
    <name evidence="1" type="ORF">AVEN_72373_1</name>
</gene>
<proteinExistence type="predicted"/>
<sequence length="95" mass="10604">MVVINSQPSTYLHRSHLNNYEPAFQMERLDIQISGNPNVRSDLSISHCFFALPTGFGLERNARECSAFDPLLSNSVRVFKLTTGFNVVGMPSSVQ</sequence>
<dbReference type="Proteomes" id="UP000499080">
    <property type="component" value="Unassembled WGS sequence"/>
</dbReference>
<evidence type="ECO:0000313" key="1">
    <source>
        <dbReference type="EMBL" id="GBO00660.1"/>
    </source>
</evidence>
<keyword evidence="2" id="KW-1185">Reference proteome</keyword>
<protein>
    <submittedName>
        <fullName evidence="1">Uncharacterized protein</fullName>
    </submittedName>
</protein>
<accession>A0A4Y2TMP6</accession>
<organism evidence="1 2">
    <name type="scientific">Araneus ventricosus</name>
    <name type="common">Orbweaver spider</name>
    <name type="synonym">Epeira ventricosa</name>
    <dbReference type="NCBI Taxonomy" id="182803"/>
    <lineage>
        <taxon>Eukaryota</taxon>
        <taxon>Metazoa</taxon>
        <taxon>Ecdysozoa</taxon>
        <taxon>Arthropoda</taxon>
        <taxon>Chelicerata</taxon>
        <taxon>Arachnida</taxon>
        <taxon>Araneae</taxon>
        <taxon>Araneomorphae</taxon>
        <taxon>Entelegynae</taxon>
        <taxon>Araneoidea</taxon>
        <taxon>Araneidae</taxon>
        <taxon>Araneus</taxon>
    </lineage>
</organism>